<evidence type="ECO:0000259" key="1">
    <source>
        <dbReference type="Pfam" id="PF12652"/>
    </source>
</evidence>
<reference evidence="2" key="2">
    <citation type="journal article" date="2021" name="PeerJ">
        <title>Extensive microbial diversity within the chicken gut microbiome revealed by metagenomics and culture.</title>
        <authorList>
            <person name="Gilroy R."/>
            <person name="Ravi A."/>
            <person name="Getino M."/>
            <person name="Pursley I."/>
            <person name="Horton D.L."/>
            <person name="Alikhan N.F."/>
            <person name="Baker D."/>
            <person name="Gharbi K."/>
            <person name="Hall N."/>
            <person name="Watson M."/>
            <person name="Adriaenssens E.M."/>
            <person name="Foster-Nyarko E."/>
            <person name="Jarju S."/>
            <person name="Secka A."/>
            <person name="Antonio M."/>
            <person name="Oren A."/>
            <person name="Chaudhuri R.R."/>
            <person name="La Ragione R."/>
            <person name="Hildebrand F."/>
            <person name="Pallen M.J."/>
        </authorList>
    </citation>
    <scope>NUCLEOTIDE SEQUENCE</scope>
    <source>
        <strain evidence="2">ChiGjej2B2-16831</strain>
    </source>
</reference>
<dbReference type="InterPro" id="IPR024207">
    <property type="entry name" value="CotJB_dom"/>
</dbReference>
<proteinExistence type="predicted"/>
<dbReference type="EMBL" id="DVNZ01000120">
    <property type="protein sequence ID" value="HIU94248.1"/>
    <property type="molecule type" value="Genomic_DNA"/>
</dbReference>
<gene>
    <name evidence="2" type="ORF">IAD24_03730</name>
</gene>
<keyword evidence="2" id="KW-0167">Capsid protein</keyword>
<accession>A0A9D1N405</accession>
<evidence type="ECO:0000313" key="2">
    <source>
        <dbReference type="EMBL" id="HIU94248.1"/>
    </source>
</evidence>
<name>A0A9D1N405_9FIRM</name>
<sequence>MDAMEQGLLQKIGEARFACVELRLYLDTHPDDATAKADYLAYADKLQQLIGRYEQQYGPLLSFGQSATDAGSWVCQKWPWEL</sequence>
<comment type="caution">
    <text evidence="2">The sequence shown here is derived from an EMBL/GenBank/DDBJ whole genome shotgun (WGS) entry which is preliminary data.</text>
</comment>
<dbReference type="InterPro" id="IPR016571">
    <property type="entry name" value="Spore_coat_assembly_CotJB"/>
</dbReference>
<dbReference type="Pfam" id="PF12652">
    <property type="entry name" value="CotJB"/>
    <property type="match status" value="1"/>
</dbReference>
<feature type="domain" description="Protein CotJB" evidence="1">
    <location>
        <begin position="8"/>
        <end position="81"/>
    </location>
</feature>
<organism evidence="2 3">
    <name type="scientific">Candidatus Aphodomorpha intestinavium</name>
    <dbReference type="NCBI Taxonomy" id="2840672"/>
    <lineage>
        <taxon>Bacteria</taxon>
        <taxon>Bacillati</taxon>
        <taxon>Bacillota</taxon>
        <taxon>Clostridia</taxon>
        <taxon>Eubacteriales</taxon>
        <taxon>Candidatus Aphodomorpha</taxon>
    </lineage>
</organism>
<protein>
    <submittedName>
        <fullName evidence="2">Spore coat protein CotJB</fullName>
    </submittedName>
</protein>
<keyword evidence="2" id="KW-0946">Virion</keyword>
<dbReference type="Proteomes" id="UP000824128">
    <property type="component" value="Unassembled WGS sequence"/>
</dbReference>
<dbReference type="PIRSF" id="PIRSF010606">
    <property type="entry name" value="Spore_coat_CotJB"/>
    <property type="match status" value="1"/>
</dbReference>
<dbReference type="AlphaFoldDB" id="A0A9D1N405"/>
<reference evidence="2" key="1">
    <citation type="submission" date="2020-10" db="EMBL/GenBank/DDBJ databases">
        <authorList>
            <person name="Gilroy R."/>
        </authorList>
    </citation>
    <scope>NUCLEOTIDE SEQUENCE</scope>
    <source>
        <strain evidence="2">ChiGjej2B2-16831</strain>
    </source>
</reference>
<evidence type="ECO:0000313" key="3">
    <source>
        <dbReference type="Proteomes" id="UP000824128"/>
    </source>
</evidence>